<dbReference type="EMBL" id="PCGW01000015">
    <property type="protein sequence ID" value="PHO20225.1"/>
    <property type="molecule type" value="Genomic_DNA"/>
</dbReference>
<dbReference type="InterPro" id="IPR009362">
    <property type="entry name" value="YhcG_C"/>
</dbReference>
<evidence type="ECO:0000313" key="2">
    <source>
        <dbReference type="EMBL" id="PHO20225.1"/>
    </source>
</evidence>
<dbReference type="Proteomes" id="UP000226080">
    <property type="component" value="Unassembled WGS sequence"/>
</dbReference>
<gene>
    <name evidence="2" type="ORF">CQR80_08160</name>
    <name evidence="3" type="ORF">FXB79_06665</name>
</gene>
<name>A0AB74N4B0_AGGAC</name>
<comment type="caution">
    <text evidence="3">The sequence shown here is derived from an EMBL/GenBank/DDBJ whole genome shotgun (WGS) entry which is preliminary data.</text>
</comment>
<reference evidence="2 4" key="1">
    <citation type="submission" date="2017-10" db="EMBL/GenBank/DDBJ databases">
        <title>Draft genome sequences of Aggregatibacter actinomycetemcomitans strains 310a and 310b.</title>
        <authorList>
            <person name="May A.C."/>
            <person name="Ohta H."/>
            <person name="Maeda H."/>
            <person name="Kokeguchi S."/>
            <person name="Cugini C."/>
        </authorList>
    </citation>
    <scope>NUCLEOTIDE SEQUENCE [LARGE SCALE GENOMIC DNA]</scope>
    <source>
        <strain evidence="2 4">310b</strain>
    </source>
</reference>
<dbReference type="EMBL" id="VSED01000015">
    <property type="protein sequence ID" value="TYA38871.1"/>
    <property type="molecule type" value="Genomic_DNA"/>
</dbReference>
<evidence type="ECO:0000313" key="5">
    <source>
        <dbReference type="Proteomes" id="UP000323012"/>
    </source>
</evidence>
<dbReference type="AlphaFoldDB" id="A0AB74N4B0"/>
<accession>A0AB74N4B0</accession>
<sequence>MRISQIELYLAWLAKYEREEGENPPLGIILCTSKNKSKWNYWI</sequence>
<reference evidence="3 5" key="2">
    <citation type="submission" date="2019-08" db="EMBL/GenBank/DDBJ databases">
        <title>Whole genome sequencing of Aggregatibacter actinomycetemcomitans cultured from blood stream infections in Denmark reveals a novel phylogenetic lineage expressing serotype a membrane O polysaccharide.</title>
        <authorList>
            <person name="Nedergaard S."/>
            <person name="Kobel C.M."/>
            <person name="Nielsen M.B."/>
            <person name="Moeller R.T."/>
            <person name="Jensen A.B."/>
            <person name="Noerskov-Lauritsen N."/>
        </authorList>
    </citation>
    <scope>NUCLEOTIDE SEQUENCE [LARGE SCALE GENOMIC DNA]</scope>
    <source>
        <strain evidence="3 5">PN_563</strain>
    </source>
</reference>
<proteinExistence type="predicted"/>
<evidence type="ECO:0000259" key="1">
    <source>
        <dbReference type="Pfam" id="PF06250"/>
    </source>
</evidence>
<feature type="domain" description="YhcG PDDEXK nuclease" evidence="1">
    <location>
        <begin position="3"/>
        <end position="41"/>
    </location>
</feature>
<dbReference type="Proteomes" id="UP000323012">
    <property type="component" value="Unassembled WGS sequence"/>
</dbReference>
<organism evidence="3 5">
    <name type="scientific">Aggregatibacter actinomycetemcomitans</name>
    <name type="common">Actinobacillus actinomycetemcomitans</name>
    <name type="synonym">Haemophilus actinomycetemcomitans</name>
    <dbReference type="NCBI Taxonomy" id="714"/>
    <lineage>
        <taxon>Bacteria</taxon>
        <taxon>Pseudomonadati</taxon>
        <taxon>Pseudomonadota</taxon>
        <taxon>Gammaproteobacteria</taxon>
        <taxon>Pasteurellales</taxon>
        <taxon>Pasteurellaceae</taxon>
        <taxon>Aggregatibacter</taxon>
    </lineage>
</organism>
<evidence type="ECO:0000313" key="4">
    <source>
        <dbReference type="Proteomes" id="UP000226080"/>
    </source>
</evidence>
<dbReference type="Pfam" id="PF06250">
    <property type="entry name" value="YhcG_C"/>
    <property type="match status" value="1"/>
</dbReference>
<keyword evidence="4" id="KW-1185">Reference proteome</keyword>
<protein>
    <submittedName>
        <fullName evidence="3">DUF1016 domain-containing protein</fullName>
    </submittedName>
</protein>
<evidence type="ECO:0000313" key="3">
    <source>
        <dbReference type="EMBL" id="TYA38871.1"/>
    </source>
</evidence>